<dbReference type="GeneID" id="113688319"/>
<dbReference type="InterPro" id="IPR008974">
    <property type="entry name" value="TRAF-like"/>
</dbReference>
<feature type="domain" description="SIAH-type" evidence="12">
    <location>
        <begin position="66"/>
        <end position="126"/>
    </location>
</feature>
<keyword evidence="6" id="KW-0479">Metal-binding</keyword>
<dbReference type="GO" id="GO:0008270">
    <property type="term" value="F:zinc ion binding"/>
    <property type="evidence" value="ECO:0007669"/>
    <property type="project" value="UniProtKB-KW"/>
</dbReference>
<dbReference type="SUPFAM" id="SSF49599">
    <property type="entry name" value="TRAF domain-like"/>
    <property type="match status" value="1"/>
</dbReference>
<evidence type="ECO:0000256" key="8">
    <source>
        <dbReference type="ARBA" id="ARBA00022786"/>
    </source>
</evidence>
<organism evidence="13 14">
    <name type="scientific">Coffea arabica</name>
    <name type="common">Arabian coffee</name>
    <dbReference type="NCBI Taxonomy" id="13443"/>
    <lineage>
        <taxon>Eukaryota</taxon>
        <taxon>Viridiplantae</taxon>
        <taxon>Streptophyta</taxon>
        <taxon>Embryophyta</taxon>
        <taxon>Tracheophyta</taxon>
        <taxon>Spermatophyta</taxon>
        <taxon>Magnoliopsida</taxon>
        <taxon>eudicotyledons</taxon>
        <taxon>Gunneridae</taxon>
        <taxon>Pentapetalae</taxon>
        <taxon>asterids</taxon>
        <taxon>lamiids</taxon>
        <taxon>Gentianales</taxon>
        <taxon>Rubiaceae</taxon>
        <taxon>Ixoroideae</taxon>
        <taxon>Gardenieae complex</taxon>
        <taxon>Bertiereae - Coffeeae clade</taxon>
        <taxon>Coffeeae</taxon>
        <taxon>Coffea</taxon>
    </lineage>
</organism>
<comment type="pathway">
    <text evidence="2">Protein modification; protein ubiquitination.</text>
</comment>
<dbReference type="PANTHER" id="PTHR10315">
    <property type="entry name" value="E3 UBIQUITIN PROTEIN LIGASE SIAH"/>
    <property type="match status" value="1"/>
</dbReference>
<dbReference type="OrthoDB" id="941555at2759"/>
<keyword evidence="7 10" id="KW-0863">Zinc-finger</keyword>
<dbReference type="GO" id="GO:0005737">
    <property type="term" value="C:cytoplasm"/>
    <property type="evidence" value="ECO:0007669"/>
    <property type="project" value="InterPro"/>
</dbReference>
<evidence type="ECO:0000256" key="3">
    <source>
        <dbReference type="ARBA" id="ARBA00009119"/>
    </source>
</evidence>
<comment type="catalytic activity">
    <reaction evidence="1">
        <text>S-ubiquitinyl-[E2 ubiquitin-conjugating enzyme]-L-cysteine + [acceptor protein]-L-lysine = [E2 ubiquitin-conjugating enzyme]-L-cysteine + N(6)-ubiquitinyl-[acceptor protein]-L-lysine.</text>
        <dbReference type="EC" id="2.3.2.27"/>
    </reaction>
</comment>
<evidence type="ECO:0000256" key="7">
    <source>
        <dbReference type="ARBA" id="ARBA00022771"/>
    </source>
</evidence>
<evidence type="ECO:0000256" key="4">
    <source>
        <dbReference type="ARBA" id="ARBA00012483"/>
    </source>
</evidence>
<evidence type="ECO:0000256" key="5">
    <source>
        <dbReference type="ARBA" id="ARBA00022679"/>
    </source>
</evidence>
<reference evidence="13" key="1">
    <citation type="journal article" date="2025" name="Foods">
        <title>Unveiling the Microbial Signatures of Arabica Coffee Cherries: Insights into Ripeness Specific Diversity, Functional Traits, and Implications for Quality and Safety.</title>
        <authorList>
            <consortium name="RefSeq"/>
            <person name="Tenea G.N."/>
            <person name="Cifuentes V."/>
            <person name="Reyes P."/>
            <person name="Cevallos-Vallejos M."/>
        </authorList>
    </citation>
    <scope>NUCLEOTIDE SEQUENCE [LARGE SCALE GENOMIC DNA]</scope>
</reference>
<evidence type="ECO:0000313" key="14">
    <source>
        <dbReference type="RefSeq" id="XP_027061921.2"/>
    </source>
</evidence>
<dbReference type="Pfam" id="PF21361">
    <property type="entry name" value="Sina_ZnF"/>
    <property type="match status" value="1"/>
</dbReference>
<dbReference type="InterPro" id="IPR052088">
    <property type="entry name" value="E3_ubiquitin-ligase_SINA"/>
</dbReference>
<dbReference type="InterPro" id="IPR001841">
    <property type="entry name" value="Znf_RING"/>
</dbReference>
<reference evidence="14" key="2">
    <citation type="submission" date="2025-08" db="UniProtKB">
        <authorList>
            <consortium name="RefSeq"/>
        </authorList>
    </citation>
    <scope>IDENTIFICATION</scope>
    <source>
        <tissue evidence="14">Leaves</tissue>
    </source>
</reference>
<keyword evidence="5" id="KW-0808">Transferase</keyword>
<dbReference type="GO" id="GO:0016567">
    <property type="term" value="P:protein ubiquitination"/>
    <property type="evidence" value="ECO:0007669"/>
    <property type="project" value="UniProtKB-UniPathway"/>
</dbReference>
<evidence type="ECO:0000256" key="9">
    <source>
        <dbReference type="ARBA" id="ARBA00022833"/>
    </source>
</evidence>
<protein>
    <recommendedName>
        <fullName evidence="4">RING-type E3 ubiquitin transferase</fullName>
        <ecNumber evidence="4">2.3.2.27</ecNumber>
    </recommendedName>
</protein>
<name>A0A6P6S7P8_COFAR</name>
<keyword evidence="9" id="KW-0862">Zinc</keyword>
<dbReference type="PROSITE" id="PS50089">
    <property type="entry name" value="ZF_RING_2"/>
    <property type="match status" value="1"/>
</dbReference>
<evidence type="ECO:0000256" key="10">
    <source>
        <dbReference type="PROSITE-ProRule" id="PRU00455"/>
    </source>
</evidence>
<evidence type="ECO:0000256" key="6">
    <source>
        <dbReference type="ARBA" id="ARBA00022723"/>
    </source>
</evidence>
<evidence type="ECO:0000259" key="11">
    <source>
        <dbReference type="PROSITE" id="PS50089"/>
    </source>
</evidence>
<evidence type="ECO:0000259" key="12">
    <source>
        <dbReference type="PROSITE" id="PS51081"/>
    </source>
</evidence>
<evidence type="ECO:0000313" key="13">
    <source>
        <dbReference type="Proteomes" id="UP001652660"/>
    </source>
</evidence>
<comment type="similarity">
    <text evidence="3">Belongs to the SINA (Seven in absentia) family.</text>
</comment>
<dbReference type="InterPro" id="IPR013010">
    <property type="entry name" value="Znf_SIAH"/>
</dbReference>
<keyword evidence="13" id="KW-1185">Reference proteome</keyword>
<dbReference type="AlphaFoldDB" id="A0A6P6S7P8"/>
<sequence>MDASNSVLHNLLDCPVCMNTMFPPIRQCSNGHALCSNCKSRVNRCPICRDELGNIRCLGLEKLGESLEWPCKYLNVGCRDLLPYSNVINHELTCKFRPYNCPAVGVACPITGDVSFLVNHLKNDHRVNVFNSWTFNNLYTESDPEEVLNNSWKIAVYDCFGYQFCLCFEVFMWGSSQVYIAYMRFMGEPEDAKRFGYRLEVCSSGKSLSWRSIPRSIREPSIRVRESLDGLIIRRDLALFFSDGDKKQLKLAISGYICSITT</sequence>
<dbReference type="Gene3D" id="3.30.40.10">
    <property type="entry name" value="Zinc/RING finger domain, C3HC4 (zinc finger)"/>
    <property type="match status" value="2"/>
</dbReference>
<feature type="domain" description="RING-type" evidence="11">
    <location>
        <begin position="14"/>
        <end position="49"/>
    </location>
</feature>
<dbReference type="InterPro" id="IPR049548">
    <property type="entry name" value="Sina-like_RING"/>
</dbReference>
<dbReference type="PANTHER" id="PTHR10315:SF117">
    <property type="entry name" value="RING-TYPE E3 UBIQUITIN TRANSFERASE"/>
    <property type="match status" value="1"/>
</dbReference>
<dbReference type="Proteomes" id="UP001652660">
    <property type="component" value="Chromosome 1e"/>
</dbReference>
<dbReference type="InterPro" id="IPR018121">
    <property type="entry name" value="7-in-absentia-prot_TRAF-dom"/>
</dbReference>
<dbReference type="RefSeq" id="XP_027061921.2">
    <property type="nucleotide sequence ID" value="XM_027206120.2"/>
</dbReference>
<dbReference type="SUPFAM" id="SSF57850">
    <property type="entry name" value="RING/U-box"/>
    <property type="match status" value="1"/>
</dbReference>
<proteinExistence type="inferred from homology"/>
<dbReference type="GO" id="GO:0061630">
    <property type="term" value="F:ubiquitin protein ligase activity"/>
    <property type="evidence" value="ECO:0007669"/>
    <property type="project" value="UniProtKB-EC"/>
</dbReference>
<evidence type="ECO:0000256" key="1">
    <source>
        <dbReference type="ARBA" id="ARBA00000900"/>
    </source>
</evidence>
<accession>A0A6P6S7P8</accession>
<keyword evidence="8" id="KW-0833">Ubl conjugation pathway</keyword>
<dbReference type="Pfam" id="PF21362">
    <property type="entry name" value="Sina_RING"/>
    <property type="match status" value="1"/>
</dbReference>
<dbReference type="EC" id="2.3.2.27" evidence="4"/>
<evidence type="ECO:0000256" key="2">
    <source>
        <dbReference type="ARBA" id="ARBA00004906"/>
    </source>
</evidence>
<dbReference type="PROSITE" id="PS51081">
    <property type="entry name" value="ZF_SIAH"/>
    <property type="match status" value="1"/>
</dbReference>
<dbReference type="UniPathway" id="UPA00143"/>
<dbReference type="InterPro" id="IPR013083">
    <property type="entry name" value="Znf_RING/FYVE/PHD"/>
</dbReference>
<dbReference type="GO" id="GO:0006511">
    <property type="term" value="P:ubiquitin-dependent protein catabolic process"/>
    <property type="evidence" value="ECO:0007669"/>
    <property type="project" value="InterPro"/>
</dbReference>
<dbReference type="Pfam" id="PF03145">
    <property type="entry name" value="Sina_TRAF"/>
    <property type="match status" value="1"/>
</dbReference>
<dbReference type="Gene3D" id="2.60.210.10">
    <property type="entry name" value="Apoptosis, Tumor Necrosis Factor Receptor Associated Protein 2, Chain A"/>
    <property type="match status" value="1"/>
</dbReference>
<gene>
    <name evidence="14" type="primary">LOC113688319</name>
</gene>